<dbReference type="RefSeq" id="WP_180570751.1">
    <property type="nucleotide sequence ID" value="NZ_JACCKB010000049.1"/>
</dbReference>
<dbReference type="Pfam" id="PF08241">
    <property type="entry name" value="Methyltransf_11"/>
    <property type="match status" value="1"/>
</dbReference>
<protein>
    <submittedName>
        <fullName evidence="2">Methyltransferase domain-containing protein</fullName>
    </submittedName>
</protein>
<organism evidence="2 3">
    <name type="scientific">Spartinivicinus marinus</name>
    <dbReference type="NCBI Taxonomy" id="2994442"/>
    <lineage>
        <taxon>Bacteria</taxon>
        <taxon>Pseudomonadati</taxon>
        <taxon>Pseudomonadota</taxon>
        <taxon>Gammaproteobacteria</taxon>
        <taxon>Oceanospirillales</taxon>
        <taxon>Zooshikellaceae</taxon>
        <taxon>Spartinivicinus</taxon>
    </lineage>
</organism>
<dbReference type="Proteomes" id="UP000569732">
    <property type="component" value="Unassembled WGS sequence"/>
</dbReference>
<keyword evidence="2" id="KW-0489">Methyltransferase</keyword>
<dbReference type="SUPFAM" id="SSF53335">
    <property type="entry name" value="S-adenosyl-L-methionine-dependent methyltransferases"/>
    <property type="match status" value="1"/>
</dbReference>
<gene>
    <name evidence="2" type="ORF">H0A36_22290</name>
</gene>
<evidence type="ECO:0000313" key="3">
    <source>
        <dbReference type="Proteomes" id="UP000569732"/>
    </source>
</evidence>
<proteinExistence type="predicted"/>
<comment type="caution">
    <text evidence="2">The sequence shown here is derived from an EMBL/GenBank/DDBJ whole genome shotgun (WGS) entry which is preliminary data.</text>
</comment>
<evidence type="ECO:0000259" key="1">
    <source>
        <dbReference type="Pfam" id="PF08241"/>
    </source>
</evidence>
<dbReference type="GO" id="GO:0008757">
    <property type="term" value="F:S-adenosylmethionine-dependent methyltransferase activity"/>
    <property type="evidence" value="ECO:0007669"/>
    <property type="project" value="InterPro"/>
</dbReference>
<keyword evidence="3" id="KW-1185">Reference proteome</keyword>
<reference evidence="2 3" key="1">
    <citation type="submission" date="2020-07" db="EMBL/GenBank/DDBJ databases">
        <title>Endozoicomonas sp. nov., isolated from sediment.</title>
        <authorList>
            <person name="Gu T."/>
        </authorList>
    </citation>
    <scope>NUCLEOTIDE SEQUENCE [LARGE SCALE GENOMIC DNA]</scope>
    <source>
        <strain evidence="2 3">SM1973</strain>
    </source>
</reference>
<sequence>MLFNNTTEPDRWFSGQHRAFYRLLPELHHWLSSPLGVRLLAIQAQQLEHWLPYIFGYHLVQVGVSPDLRLVDTCRIAHKVILTPRLITTNCSQLQGSLTEWPIQPNSVDMVLLHHALEFFENPHRLLFEANKAIIPGGKLIVIGFNPYSLLNLWRGLGFPHYKFLRQAHFIRPGRLQDWFKLLGFSLDKVCYPAVKLADTYYPTKLDRYCESIGLGIGSFYIMQATKETVGMTPIKPLWRPTAPKVVTLPLAEPTTRR</sequence>
<keyword evidence="2" id="KW-0808">Transferase</keyword>
<dbReference type="InterPro" id="IPR013216">
    <property type="entry name" value="Methyltransf_11"/>
</dbReference>
<dbReference type="InterPro" id="IPR029063">
    <property type="entry name" value="SAM-dependent_MTases_sf"/>
</dbReference>
<accession>A0A853I4A6</accession>
<dbReference type="GO" id="GO:0032259">
    <property type="term" value="P:methylation"/>
    <property type="evidence" value="ECO:0007669"/>
    <property type="project" value="UniProtKB-KW"/>
</dbReference>
<feature type="domain" description="Methyltransferase type 11" evidence="1">
    <location>
        <begin position="86"/>
        <end position="142"/>
    </location>
</feature>
<dbReference type="EMBL" id="JACCKB010000049">
    <property type="protein sequence ID" value="NYZ68750.1"/>
    <property type="molecule type" value="Genomic_DNA"/>
</dbReference>
<dbReference type="AlphaFoldDB" id="A0A853I4A6"/>
<evidence type="ECO:0000313" key="2">
    <source>
        <dbReference type="EMBL" id="NYZ68750.1"/>
    </source>
</evidence>
<dbReference type="Gene3D" id="3.40.50.150">
    <property type="entry name" value="Vaccinia Virus protein VP39"/>
    <property type="match status" value="1"/>
</dbReference>
<name>A0A853I4A6_9GAMM</name>